<comment type="similarity">
    <text evidence="2">Belongs to the TacA antitoxin family.</text>
</comment>
<organism evidence="3 4">
    <name type="scientific">Sphingobacterium ginsenosidimutans</name>
    <dbReference type="NCBI Taxonomy" id="687845"/>
    <lineage>
        <taxon>Bacteria</taxon>
        <taxon>Pseudomonadati</taxon>
        <taxon>Bacteroidota</taxon>
        <taxon>Sphingobacteriia</taxon>
        <taxon>Sphingobacteriales</taxon>
        <taxon>Sphingobacteriaceae</taxon>
        <taxon>Sphingobacterium</taxon>
    </lineage>
</organism>
<keyword evidence="4" id="KW-1185">Reference proteome</keyword>
<reference evidence="4" key="1">
    <citation type="journal article" date="2019" name="Int. J. Syst. Evol. Microbiol.">
        <title>The Global Catalogue of Microorganisms (GCM) 10K type strain sequencing project: providing services to taxonomists for standard genome sequencing and annotation.</title>
        <authorList>
            <consortium name="The Broad Institute Genomics Platform"/>
            <consortium name="The Broad Institute Genome Sequencing Center for Infectious Disease"/>
            <person name="Wu L."/>
            <person name="Ma J."/>
        </authorList>
    </citation>
    <scope>NUCLEOTIDE SEQUENCE [LARGE SCALE GENOMIC DNA]</scope>
    <source>
        <strain evidence="4">JCM 16722</strain>
    </source>
</reference>
<comment type="caution">
    <text evidence="3">The sequence shown here is derived from an EMBL/GenBank/DDBJ whole genome shotgun (WGS) entry which is preliminary data.</text>
</comment>
<accession>A0ABP7ZWP0</accession>
<dbReference type="Pfam" id="PF08681">
    <property type="entry name" value="TacA1"/>
    <property type="match status" value="1"/>
</dbReference>
<dbReference type="InterPro" id="IPR010985">
    <property type="entry name" value="Ribbon_hlx_hlx"/>
</dbReference>
<evidence type="ECO:0000313" key="4">
    <source>
        <dbReference type="Proteomes" id="UP001500167"/>
    </source>
</evidence>
<dbReference type="PANTHER" id="PTHR35401:SF2">
    <property type="entry name" value="ABC-TYPE TRANSPORT SYSTEM"/>
    <property type="match status" value="1"/>
</dbReference>
<proteinExistence type="inferred from homology"/>
<dbReference type="Gene3D" id="1.20.5.780">
    <property type="entry name" value="Single helix bin"/>
    <property type="match status" value="1"/>
</dbReference>
<dbReference type="RefSeq" id="WP_257088314.1">
    <property type="nucleotide sequence ID" value="NZ_BAAAZK010000002.1"/>
</dbReference>
<evidence type="ECO:0000256" key="1">
    <source>
        <dbReference type="ARBA" id="ARBA00022649"/>
    </source>
</evidence>
<sequence length="99" mass="11368">MGAVINDRIDVRISKEQKELVKYASTLSGFKSLSEFIVYCLYKEAKTIIKDNNEILKSLEDKKIFVDAIVNPAEPNSKLKQAHKNYNKFLSEQNENTDI</sequence>
<dbReference type="PANTHER" id="PTHR35401">
    <property type="entry name" value="COPG FAMILY HELIX-TURN-HELIX PROTEIN-RELATED-RELATED"/>
    <property type="match status" value="1"/>
</dbReference>
<evidence type="ECO:0000313" key="3">
    <source>
        <dbReference type="EMBL" id="GAA4172170.1"/>
    </source>
</evidence>
<gene>
    <name evidence="3" type="ORF">GCM10022218_13330</name>
</gene>
<keyword evidence="1" id="KW-1277">Toxin-antitoxin system</keyword>
<protein>
    <recommendedName>
        <fullName evidence="5">DUF1778 domain-containing protein</fullName>
    </recommendedName>
</protein>
<dbReference type="Proteomes" id="UP001500167">
    <property type="component" value="Unassembled WGS sequence"/>
</dbReference>
<dbReference type="EMBL" id="BAAAZK010000002">
    <property type="protein sequence ID" value="GAA4172170.1"/>
    <property type="molecule type" value="Genomic_DNA"/>
</dbReference>
<dbReference type="InterPro" id="IPR014795">
    <property type="entry name" value="TacA_1-like"/>
</dbReference>
<dbReference type="SUPFAM" id="SSF47598">
    <property type="entry name" value="Ribbon-helix-helix"/>
    <property type="match status" value="1"/>
</dbReference>
<evidence type="ECO:0000256" key="2">
    <source>
        <dbReference type="ARBA" id="ARBA00049988"/>
    </source>
</evidence>
<name>A0ABP7ZWP0_9SPHI</name>
<evidence type="ECO:0008006" key="5">
    <source>
        <dbReference type="Google" id="ProtNLM"/>
    </source>
</evidence>